<evidence type="ECO:0000259" key="1">
    <source>
        <dbReference type="Pfam" id="PF22741"/>
    </source>
</evidence>
<name>A0A545U3E7_9GAMM</name>
<protein>
    <submittedName>
        <fullName evidence="2">Phosphatase</fullName>
    </submittedName>
</protein>
<comment type="caution">
    <text evidence="2">The sequence shown here is derived from an EMBL/GenBank/DDBJ whole genome shotgun (WGS) entry which is preliminary data.</text>
</comment>
<dbReference type="Pfam" id="PF22741">
    <property type="entry name" value="PTP-NADK"/>
    <property type="match status" value="1"/>
</dbReference>
<dbReference type="RefSeq" id="WP_142903080.1">
    <property type="nucleotide sequence ID" value="NZ_ML660089.1"/>
</dbReference>
<dbReference type="InterPro" id="IPR055214">
    <property type="entry name" value="PTP-NADK"/>
</dbReference>
<dbReference type="OrthoDB" id="270335at2"/>
<proteinExistence type="predicted"/>
<dbReference type="EMBL" id="VHSG01000006">
    <property type="protein sequence ID" value="TQV84000.1"/>
    <property type="molecule type" value="Genomic_DNA"/>
</dbReference>
<dbReference type="AlphaFoldDB" id="A0A545U3E7"/>
<organism evidence="2 3">
    <name type="scientific">Exilibacterium tricleocarpae</name>
    <dbReference type="NCBI Taxonomy" id="2591008"/>
    <lineage>
        <taxon>Bacteria</taxon>
        <taxon>Pseudomonadati</taxon>
        <taxon>Pseudomonadota</taxon>
        <taxon>Gammaproteobacteria</taxon>
        <taxon>Cellvibrionales</taxon>
        <taxon>Cellvibrionaceae</taxon>
        <taxon>Exilibacterium</taxon>
    </lineage>
</organism>
<dbReference type="Proteomes" id="UP000319732">
    <property type="component" value="Unassembled WGS sequence"/>
</dbReference>
<sequence>MSILNQFQITDKIASSGQPTEAQFEEIAANGYEAVINLAMPDHKNAVVNEGSIVTSLGMAYIHIPVPFDAPNQDHLAVFSGCMDTLKNKKVWVHCVVNARVSAFLFCYLQKQRGLSAQASVTPILERWLPEMDAVWREFISHAPEQL</sequence>
<dbReference type="CDD" id="cd14503">
    <property type="entry name" value="PTP-bact"/>
    <property type="match status" value="1"/>
</dbReference>
<gene>
    <name evidence="2" type="ORF">FKG94_04855</name>
</gene>
<accession>A0A545U3E7</accession>
<keyword evidence="3" id="KW-1185">Reference proteome</keyword>
<dbReference type="InterPro" id="IPR029021">
    <property type="entry name" value="Prot-tyrosine_phosphatase-like"/>
</dbReference>
<evidence type="ECO:0000313" key="2">
    <source>
        <dbReference type="EMBL" id="TQV84000.1"/>
    </source>
</evidence>
<dbReference type="Gene3D" id="3.90.190.10">
    <property type="entry name" value="Protein tyrosine phosphatase superfamily"/>
    <property type="match status" value="1"/>
</dbReference>
<feature type="domain" description="DSP-PTPase phosphatase fused to NAD+ Kinase" evidence="1">
    <location>
        <begin position="16"/>
        <end position="113"/>
    </location>
</feature>
<evidence type="ECO:0000313" key="3">
    <source>
        <dbReference type="Proteomes" id="UP000319732"/>
    </source>
</evidence>
<dbReference type="SUPFAM" id="SSF52799">
    <property type="entry name" value="(Phosphotyrosine protein) phosphatases II"/>
    <property type="match status" value="1"/>
</dbReference>
<reference evidence="2 3" key="1">
    <citation type="submission" date="2019-06" db="EMBL/GenBank/DDBJ databases">
        <title>Whole genome sequence for Cellvibrionaceae sp. R142.</title>
        <authorList>
            <person name="Wang G."/>
        </authorList>
    </citation>
    <scope>NUCLEOTIDE SEQUENCE [LARGE SCALE GENOMIC DNA]</scope>
    <source>
        <strain evidence="2 3">R142</strain>
    </source>
</reference>